<sequence length="150" mass="16981">MKKITLILMLTLAAVSAMAQTEALWKSNDLVIEETTDESGNRTYSLFAKEMKYTEMYYLLTVSSGGIQEVYNDVLYFEKYCSLSKGTNKNLRNMDIASRDEQSIFIVVTGEVGFTILHKHDLKRVQKALEKRAELLAITLDQSPEILGSL</sequence>
<reference evidence="2" key="1">
    <citation type="submission" date="2022-09" db="EMBL/GenBank/DDBJ databases">
        <title>Comparative genomics and taxonomic characterization of three novel marine species of genus Reichenbachiella exhibiting antioxidant and polysaccharide degradation activities.</title>
        <authorList>
            <person name="Muhammad N."/>
            <person name="Lee Y.-J."/>
            <person name="Ko J."/>
            <person name="Kim S.-G."/>
        </authorList>
    </citation>
    <scope>NUCLEOTIDE SEQUENCE</scope>
    <source>
        <strain evidence="2">BKB1-1</strain>
    </source>
</reference>
<organism evidence="2 3">
    <name type="scientific">Reichenbachiella agarivorans</name>
    <dbReference type="NCBI Taxonomy" id="2979464"/>
    <lineage>
        <taxon>Bacteria</taxon>
        <taxon>Pseudomonadati</taxon>
        <taxon>Bacteroidota</taxon>
        <taxon>Cytophagia</taxon>
        <taxon>Cytophagales</taxon>
        <taxon>Reichenbachiellaceae</taxon>
        <taxon>Reichenbachiella</taxon>
    </lineage>
</organism>
<accession>A0ABY6CJH9</accession>
<feature type="chain" id="PRO_5046604565" evidence="1">
    <location>
        <begin position="20"/>
        <end position="150"/>
    </location>
</feature>
<dbReference type="RefSeq" id="WP_262308122.1">
    <property type="nucleotide sequence ID" value="NZ_CP106679.1"/>
</dbReference>
<keyword evidence="3" id="KW-1185">Reference proteome</keyword>
<evidence type="ECO:0000313" key="2">
    <source>
        <dbReference type="EMBL" id="UXP30676.1"/>
    </source>
</evidence>
<proteinExistence type="predicted"/>
<gene>
    <name evidence="2" type="ORF">N6H18_09950</name>
</gene>
<protein>
    <submittedName>
        <fullName evidence="2">Uncharacterized protein</fullName>
    </submittedName>
</protein>
<name>A0ABY6CJH9_9BACT</name>
<dbReference type="Proteomes" id="UP001065174">
    <property type="component" value="Chromosome"/>
</dbReference>
<keyword evidence="1" id="KW-0732">Signal</keyword>
<feature type="signal peptide" evidence="1">
    <location>
        <begin position="1"/>
        <end position="19"/>
    </location>
</feature>
<evidence type="ECO:0000313" key="3">
    <source>
        <dbReference type="Proteomes" id="UP001065174"/>
    </source>
</evidence>
<dbReference type="EMBL" id="CP106679">
    <property type="protein sequence ID" value="UXP30676.1"/>
    <property type="molecule type" value="Genomic_DNA"/>
</dbReference>
<evidence type="ECO:0000256" key="1">
    <source>
        <dbReference type="SAM" id="SignalP"/>
    </source>
</evidence>